<keyword evidence="3" id="KW-0540">Nuclease</keyword>
<evidence type="ECO:0000256" key="8">
    <source>
        <dbReference type="ARBA" id="ARBA00022842"/>
    </source>
</evidence>
<dbReference type="CDD" id="cd16962">
    <property type="entry name" value="RuvC"/>
    <property type="match status" value="1"/>
</dbReference>
<evidence type="ECO:0000256" key="9">
    <source>
        <dbReference type="ARBA" id="ARBA00023125"/>
    </source>
</evidence>
<dbReference type="Gene3D" id="3.30.420.10">
    <property type="entry name" value="Ribonuclease H-like superfamily/Ribonuclease H"/>
    <property type="match status" value="1"/>
</dbReference>
<evidence type="ECO:0000256" key="11">
    <source>
        <dbReference type="ARBA" id="ARBA00023204"/>
    </source>
</evidence>
<gene>
    <name evidence="12" type="ORF">M2350_002092</name>
</gene>
<keyword evidence="5" id="KW-0255">Endonuclease</keyword>
<keyword evidence="10" id="KW-0233">DNA recombination</keyword>
<dbReference type="EC" id="3.1.21.10" evidence="12"/>
<keyword evidence="11" id="KW-0234">DNA repair</keyword>
<keyword evidence="7 12" id="KW-0378">Hydrolase</keyword>
<dbReference type="Pfam" id="PF02075">
    <property type="entry name" value="RuvC"/>
    <property type="match status" value="1"/>
</dbReference>
<dbReference type="InterPro" id="IPR002176">
    <property type="entry name" value="X-over_junc_endoDNase_RuvC"/>
</dbReference>
<accession>A0ABT2ENZ0</accession>
<organism evidence="12 13">
    <name type="scientific">Candidatus Fervidibacter sacchari</name>
    <dbReference type="NCBI Taxonomy" id="1448929"/>
    <lineage>
        <taxon>Bacteria</taxon>
        <taxon>Candidatus Fervidibacterota</taxon>
        <taxon>Candidatus Fervidibacter</taxon>
    </lineage>
</organism>
<evidence type="ECO:0000256" key="2">
    <source>
        <dbReference type="ARBA" id="ARBA00022490"/>
    </source>
</evidence>
<dbReference type="PANTHER" id="PTHR30194">
    <property type="entry name" value="CROSSOVER JUNCTION ENDODEOXYRIBONUCLEASE RUVC"/>
    <property type="match status" value="1"/>
</dbReference>
<dbReference type="GO" id="GO:0008821">
    <property type="term" value="F:crossover junction DNA endonuclease activity"/>
    <property type="evidence" value="ECO:0007669"/>
    <property type="project" value="UniProtKB-EC"/>
</dbReference>
<comment type="similarity">
    <text evidence="1">Belongs to the RuvC family.</text>
</comment>
<sequence length="176" mass="19038">MTGEVKMERVRTVVGIDPGTKKVGYAVIAETNTGWQVVDSGVFQLPSKLPVPQRLAMLYDDLLGLLQDHLPDCLIVEEPHVRPFGMKSALVVAQSVGVVKLAAVKVGVPVVSFPYTQAKRILTGSGSSSKEVLAAAVQQILKLPELPPWQDAIDAMAFALCYCLLTPQPEEVRMSK</sequence>
<keyword evidence="6" id="KW-0227">DNA damage</keyword>
<evidence type="ECO:0000256" key="1">
    <source>
        <dbReference type="ARBA" id="ARBA00009518"/>
    </source>
</evidence>
<dbReference type="PANTHER" id="PTHR30194:SF3">
    <property type="entry name" value="CROSSOVER JUNCTION ENDODEOXYRIBONUCLEASE RUVC"/>
    <property type="match status" value="1"/>
</dbReference>
<evidence type="ECO:0000256" key="3">
    <source>
        <dbReference type="ARBA" id="ARBA00022722"/>
    </source>
</evidence>
<evidence type="ECO:0000256" key="6">
    <source>
        <dbReference type="ARBA" id="ARBA00022763"/>
    </source>
</evidence>
<keyword evidence="2" id="KW-0963">Cytoplasm</keyword>
<keyword evidence="4" id="KW-0479">Metal-binding</keyword>
<evidence type="ECO:0000256" key="7">
    <source>
        <dbReference type="ARBA" id="ARBA00022801"/>
    </source>
</evidence>
<dbReference type="InterPro" id="IPR012337">
    <property type="entry name" value="RNaseH-like_sf"/>
</dbReference>
<evidence type="ECO:0000313" key="12">
    <source>
        <dbReference type="EMBL" id="MCS3919679.1"/>
    </source>
</evidence>
<name>A0ABT2ENZ0_9BACT</name>
<dbReference type="PRINTS" id="PR00696">
    <property type="entry name" value="RSOLVASERUVC"/>
</dbReference>
<keyword evidence="9" id="KW-0238">DNA-binding</keyword>
<evidence type="ECO:0000313" key="13">
    <source>
        <dbReference type="Proteomes" id="UP001204798"/>
    </source>
</evidence>
<proteinExistence type="inferred from homology"/>
<comment type="caution">
    <text evidence="12">The sequence shown here is derived from an EMBL/GenBank/DDBJ whole genome shotgun (WGS) entry which is preliminary data.</text>
</comment>
<evidence type="ECO:0000256" key="5">
    <source>
        <dbReference type="ARBA" id="ARBA00022759"/>
    </source>
</evidence>
<reference evidence="12 13" key="1">
    <citation type="submission" date="2022-08" db="EMBL/GenBank/DDBJ databases">
        <title>Bacterial and archaeal communities from various locations to study Microbial Dark Matter (Phase II).</title>
        <authorList>
            <person name="Stepanauskas R."/>
        </authorList>
    </citation>
    <scope>NUCLEOTIDE SEQUENCE [LARGE SCALE GENOMIC DNA]</scope>
    <source>
        <strain evidence="12 13">PD1</strain>
    </source>
</reference>
<evidence type="ECO:0000256" key="4">
    <source>
        <dbReference type="ARBA" id="ARBA00022723"/>
    </source>
</evidence>
<dbReference type="EMBL" id="JANUCP010000003">
    <property type="protein sequence ID" value="MCS3919679.1"/>
    <property type="molecule type" value="Genomic_DNA"/>
</dbReference>
<dbReference type="Proteomes" id="UP001204798">
    <property type="component" value="Unassembled WGS sequence"/>
</dbReference>
<evidence type="ECO:0000256" key="10">
    <source>
        <dbReference type="ARBA" id="ARBA00023172"/>
    </source>
</evidence>
<keyword evidence="13" id="KW-1185">Reference proteome</keyword>
<dbReference type="SUPFAM" id="SSF53098">
    <property type="entry name" value="Ribonuclease H-like"/>
    <property type="match status" value="1"/>
</dbReference>
<keyword evidence="8" id="KW-0460">Magnesium</keyword>
<dbReference type="RefSeq" id="WP_259096371.1">
    <property type="nucleotide sequence ID" value="NZ_CP130454.1"/>
</dbReference>
<dbReference type="InterPro" id="IPR036397">
    <property type="entry name" value="RNaseH_sf"/>
</dbReference>
<protein>
    <submittedName>
        <fullName evidence="12">Crossover junction endodeoxyribonuclease RuvC</fullName>
        <ecNumber evidence="12">3.1.21.10</ecNumber>
    </submittedName>
</protein>